<evidence type="ECO:0000313" key="3">
    <source>
        <dbReference type="Proteomes" id="UP000463883"/>
    </source>
</evidence>
<gene>
    <name evidence="2" type="ORF">Ami3637_02820</name>
</gene>
<keyword evidence="3" id="KW-1185">Reference proteome</keyword>
<keyword evidence="1" id="KW-0732">Signal</keyword>
<feature type="signal peptide" evidence="1">
    <location>
        <begin position="1"/>
        <end position="26"/>
    </location>
</feature>
<organism evidence="2 3">
    <name type="scientific">Aminipila terrae</name>
    <dbReference type="NCBI Taxonomy" id="2697030"/>
    <lineage>
        <taxon>Bacteria</taxon>
        <taxon>Bacillati</taxon>
        <taxon>Bacillota</taxon>
        <taxon>Clostridia</taxon>
        <taxon>Peptostreptococcales</taxon>
        <taxon>Anaerovoracaceae</taxon>
        <taxon>Aminipila</taxon>
    </lineage>
</organism>
<evidence type="ECO:0008006" key="4">
    <source>
        <dbReference type="Google" id="ProtNLM"/>
    </source>
</evidence>
<dbReference type="AlphaFoldDB" id="A0A6P1MBP6"/>
<evidence type="ECO:0000256" key="1">
    <source>
        <dbReference type="SAM" id="SignalP"/>
    </source>
</evidence>
<name>A0A6P1MBP6_9FIRM</name>
<evidence type="ECO:0000313" key="2">
    <source>
        <dbReference type="EMBL" id="QHI71452.1"/>
    </source>
</evidence>
<reference evidence="2 3" key="1">
    <citation type="submission" date="2020-01" db="EMBL/GenBank/DDBJ databases">
        <title>Genomic analysis of Aminipila sp. CBA3637.</title>
        <authorList>
            <person name="Kim Y.B."/>
            <person name="Roh S.W."/>
        </authorList>
    </citation>
    <scope>NUCLEOTIDE SEQUENCE [LARGE SCALE GENOMIC DNA]</scope>
    <source>
        <strain evidence="2 3">CBA3637</strain>
    </source>
</reference>
<feature type="chain" id="PRO_5038774284" description="Secreted protein" evidence="1">
    <location>
        <begin position="27"/>
        <end position="66"/>
    </location>
</feature>
<dbReference type="KEGG" id="amic:Ami3637_02820"/>
<accession>A0A6P1MBP6</accession>
<protein>
    <recommendedName>
        <fullName evidence="4">Secreted protein</fullName>
    </recommendedName>
</protein>
<dbReference type="RefSeq" id="WP_162361227.1">
    <property type="nucleotide sequence ID" value="NZ_CP047591.1"/>
</dbReference>
<dbReference type="Proteomes" id="UP000463883">
    <property type="component" value="Chromosome"/>
</dbReference>
<proteinExistence type="predicted"/>
<dbReference type="EMBL" id="CP047591">
    <property type="protein sequence ID" value="QHI71452.1"/>
    <property type="molecule type" value="Genomic_DNA"/>
</dbReference>
<sequence>MFYIVCTKKHKEVLLCVILVAGGVVSADATVIAAVDAVAAGAVGAVADAAGAADSIGQANINITPT</sequence>